<dbReference type="InterPro" id="IPR029044">
    <property type="entry name" value="Nucleotide-diphossugar_trans"/>
</dbReference>
<dbReference type="PANTHER" id="PTHR10859:SF91">
    <property type="entry name" value="DOLICHYL-PHOSPHATE BETA-GLUCOSYLTRANSFERASE"/>
    <property type="match status" value="1"/>
</dbReference>
<feature type="compositionally biased region" description="Basic and acidic residues" evidence="14">
    <location>
        <begin position="9"/>
        <end position="18"/>
    </location>
</feature>
<evidence type="ECO:0000313" key="17">
    <source>
        <dbReference type="Proteomes" id="UP000039865"/>
    </source>
</evidence>
<evidence type="ECO:0000256" key="10">
    <source>
        <dbReference type="ARBA" id="ARBA00022989"/>
    </source>
</evidence>
<evidence type="ECO:0000256" key="8">
    <source>
        <dbReference type="ARBA" id="ARBA00022824"/>
    </source>
</evidence>
<evidence type="ECO:0000259" key="15">
    <source>
        <dbReference type="Pfam" id="PF00535"/>
    </source>
</evidence>
<evidence type="ECO:0000256" key="4">
    <source>
        <dbReference type="ARBA" id="ARBA00012583"/>
    </source>
</evidence>
<dbReference type="AlphaFoldDB" id="A0A078A3Z6"/>
<sequence length="1082" mass="124561">MSNTYQQNSHRESKDSIRQRHKSQLSVYKNNQNEIYFNSNTSFLDIDNGASLKKKSSREKEGLNISNLKTLSTNNASQYSSIAHLKSSIQNTNDKSNQQSKASLLVKGRLNRDKVGQNININSFLERNYCYQYTFATREKTRYQLSIVQLKMIRKYQVICSKYDALTFNKHSKSTSHNRETGARPSQLVPQIKKYQSSISTKKYSQNSKISRHFNVKDINNSAAIEIMNTEGSSSSKKDKFSNFGLSFVSSIKGKKNFKYLEKANSPKRSPQTKMKRTISQTDGKTDQAAEEQQQRFLQYRDKLISLVTSEIELYKKVWNILAFVHLAPPNKNPRKAIEAFKKLRDAAQEDKDFDCKMYAYQQMGKCYQMMKEYAKAILCFKKQLQLAWHIESLEGEMNAYDNLAIQYYYEGDLEKSKYYNDRMIRGKVEARFSIVRKMSQNHAVKKFKVGSHRRFAVVQNIAQGIKKLLSDNDKKRDMSKLEESFTKAELQARMISGNGNGRKGLNAIAHLAIMANLERDDRDINERMNAPVMVLRSGTPISDISGRDLPSPADIKGENNVLLLPYYQEVERKEGGGGGHLVSIMPDPDALTNIEDVLANNPHKRSRSHLVTNDQINKKQGHPHKKRDASAGFENYGQDEVDIKLQQEIIKVEISKPSKRLFNPNSKYLQRLKQQEEQDSKIERLQIAMKEQMQRQKRNKSMTGEEGVDSINDSNVAYGLNMKEIIQKAEIRRWGKAKEQVNLQHLSPNRNIKKIKYFDEYETERKLKEFGKFIDYERFNGGIKRKKKSTTLRFLIKYRIELYENGKQIKIESPYLLASQTHDIDLSIVVPAYNEESRLPTMMTETLEYLELKLKEGKLLKSVEIVIVNDGSKDKTMNLILDYTKKYPTNQRLCIRGVNQVQNQGKGSAVKQGCLYSRGKLILFTDADGATDIRGLDTVLNECVSISKNNLGCAIGSRKEENATVERNALRQFLSWGMHTAVQLILRNNIKDTQCGFKIFTRDAAKLVFPTQHLERWSFDVEVLYLCGQHGVPVREVGVVWHEVDGSHLNVVEASIQMLRDMFLIKLLYTVRLWKQSDLSY</sequence>
<dbReference type="SUPFAM" id="SSF53448">
    <property type="entry name" value="Nucleotide-diphospho-sugar transferases"/>
    <property type="match status" value="1"/>
</dbReference>
<dbReference type="CDD" id="cd04188">
    <property type="entry name" value="DPG_synthase"/>
    <property type="match status" value="1"/>
</dbReference>
<feature type="domain" description="Glycosyltransferase 2-like" evidence="15">
    <location>
        <begin position="828"/>
        <end position="1007"/>
    </location>
</feature>
<comment type="subcellular location">
    <subcellularLocation>
        <location evidence="1">Endoplasmic reticulum membrane</location>
        <topology evidence="1">Single-pass membrane protein</topology>
    </subcellularLocation>
</comment>
<evidence type="ECO:0000256" key="6">
    <source>
        <dbReference type="ARBA" id="ARBA00022679"/>
    </source>
</evidence>
<protein>
    <recommendedName>
        <fullName evidence="4">dolichyl-phosphate beta-glucosyltransferase</fullName>
        <ecNumber evidence="4">2.4.1.117</ecNumber>
    </recommendedName>
</protein>
<dbReference type="Gene3D" id="1.25.40.10">
    <property type="entry name" value="Tetratricopeptide repeat domain"/>
    <property type="match status" value="1"/>
</dbReference>
<organism evidence="16 17">
    <name type="scientific">Stylonychia lemnae</name>
    <name type="common">Ciliate</name>
    <dbReference type="NCBI Taxonomy" id="5949"/>
    <lineage>
        <taxon>Eukaryota</taxon>
        <taxon>Sar</taxon>
        <taxon>Alveolata</taxon>
        <taxon>Ciliophora</taxon>
        <taxon>Intramacronucleata</taxon>
        <taxon>Spirotrichea</taxon>
        <taxon>Stichotrichia</taxon>
        <taxon>Sporadotrichida</taxon>
        <taxon>Oxytrichidae</taxon>
        <taxon>Stylonychinae</taxon>
        <taxon>Stylonychia</taxon>
    </lineage>
</organism>
<evidence type="ECO:0000256" key="3">
    <source>
        <dbReference type="ARBA" id="ARBA00006739"/>
    </source>
</evidence>
<feature type="region of interest" description="Disordered" evidence="14">
    <location>
        <begin position="606"/>
        <end position="631"/>
    </location>
</feature>
<dbReference type="InParanoid" id="A0A078A3Z6"/>
<feature type="compositionally biased region" description="Polar residues" evidence="14">
    <location>
        <begin position="267"/>
        <end position="283"/>
    </location>
</feature>
<evidence type="ECO:0000256" key="13">
    <source>
        <dbReference type="PROSITE-ProRule" id="PRU00339"/>
    </source>
</evidence>
<evidence type="ECO:0000256" key="5">
    <source>
        <dbReference type="ARBA" id="ARBA00022676"/>
    </source>
</evidence>
<evidence type="ECO:0000256" key="2">
    <source>
        <dbReference type="ARBA" id="ARBA00004922"/>
    </source>
</evidence>
<dbReference type="PROSITE" id="PS50005">
    <property type="entry name" value="TPR"/>
    <property type="match status" value="1"/>
</dbReference>
<dbReference type="InterPro" id="IPR035518">
    <property type="entry name" value="DPG_synthase"/>
</dbReference>
<comment type="pathway">
    <text evidence="2">Protein modification; protein glycosylation.</text>
</comment>
<name>A0A078A3Z6_STYLE</name>
<dbReference type="InterPro" id="IPR019734">
    <property type="entry name" value="TPR_rpt"/>
</dbReference>
<keyword evidence="7" id="KW-0812">Transmembrane</keyword>
<evidence type="ECO:0000256" key="7">
    <source>
        <dbReference type="ARBA" id="ARBA00022692"/>
    </source>
</evidence>
<gene>
    <name evidence="16" type="primary">Contig19000.g20155</name>
    <name evidence="16" type="ORF">STYLEM_5559</name>
</gene>
<keyword evidence="8" id="KW-0256">Endoplasmic reticulum</keyword>
<feature type="region of interest" description="Disordered" evidence="14">
    <location>
        <begin position="263"/>
        <end position="290"/>
    </location>
</feature>
<dbReference type="GO" id="GO:0004581">
    <property type="term" value="F:dolichyl-phosphate beta-glucosyltransferase activity"/>
    <property type="evidence" value="ECO:0007669"/>
    <property type="project" value="UniProtKB-EC"/>
</dbReference>
<dbReference type="EC" id="2.4.1.117" evidence="4"/>
<dbReference type="Proteomes" id="UP000039865">
    <property type="component" value="Unassembled WGS sequence"/>
</dbReference>
<dbReference type="EMBL" id="CCKQ01005378">
    <property type="protein sequence ID" value="CDW76599.1"/>
    <property type="molecule type" value="Genomic_DNA"/>
</dbReference>
<keyword evidence="17" id="KW-1185">Reference proteome</keyword>
<dbReference type="InterPro" id="IPR011990">
    <property type="entry name" value="TPR-like_helical_dom_sf"/>
</dbReference>
<evidence type="ECO:0000313" key="16">
    <source>
        <dbReference type="EMBL" id="CDW76599.1"/>
    </source>
</evidence>
<dbReference type="Gene3D" id="3.90.550.10">
    <property type="entry name" value="Spore Coat Polysaccharide Biosynthesis Protein SpsA, Chain A"/>
    <property type="match status" value="1"/>
</dbReference>
<dbReference type="PANTHER" id="PTHR10859">
    <property type="entry name" value="GLYCOSYL TRANSFERASE"/>
    <property type="match status" value="1"/>
</dbReference>
<dbReference type="GO" id="GO:0006487">
    <property type="term" value="P:protein N-linked glycosylation"/>
    <property type="evidence" value="ECO:0007669"/>
    <property type="project" value="TreeGrafter"/>
</dbReference>
<evidence type="ECO:0000256" key="11">
    <source>
        <dbReference type="ARBA" id="ARBA00023136"/>
    </source>
</evidence>
<dbReference type="Pfam" id="PF00535">
    <property type="entry name" value="Glycos_transf_2"/>
    <property type="match status" value="1"/>
</dbReference>
<keyword evidence="5" id="KW-0328">Glycosyltransferase</keyword>
<comment type="catalytic activity">
    <reaction evidence="12">
        <text>a di-trans,poly-cis-dolichyl phosphate + UDP-alpha-D-glucose = a di-trans,poly-cis-dolichyl beta-D-glucosyl phosphate + UDP</text>
        <dbReference type="Rhea" id="RHEA:15401"/>
        <dbReference type="Rhea" id="RHEA-COMP:19498"/>
        <dbReference type="Rhea" id="RHEA-COMP:19502"/>
        <dbReference type="ChEBI" id="CHEBI:57525"/>
        <dbReference type="ChEBI" id="CHEBI:57683"/>
        <dbReference type="ChEBI" id="CHEBI:58223"/>
        <dbReference type="ChEBI" id="CHEBI:58885"/>
        <dbReference type="EC" id="2.4.1.117"/>
    </reaction>
    <physiologicalReaction direction="left-to-right" evidence="12">
        <dbReference type="Rhea" id="RHEA:15402"/>
    </physiologicalReaction>
</comment>
<dbReference type="GO" id="GO:0005789">
    <property type="term" value="C:endoplasmic reticulum membrane"/>
    <property type="evidence" value="ECO:0007669"/>
    <property type="project" value="UniProtKB-SubCell"/>
</dbReference>
<proteinExistence type="inferred from homology"/>
<dbReference type="OrthoDB" id="3784at2759"/>
<reference evidence="16 17" key="1">
    <citation type="submission" date="2014-06" db="EMBL/GenBank/DDBJ databases">
        <authorList>
            <person name="Swart Estienne"/>
        </authorList>
    </citation>
    <scope>NUCLEOTIDE SEQUENCE [LARGE SCALE GENOMIC DNA]</scope>
    <source>
        <strain evidence="16 17">130c</strain>
    </source>
</reference>
<keyword evidence="10" id="KW-1133">Transmembrane helix</keyword>
<feature type="repeat" description="TPR" evidence="13">
    <location>
        <begin position="358"/>
        <end position="391"/>
    </location>
</feature>
<accession>A0A078A3Z6</accession>
<evidence type="ECO:0000256" key="9">
    <source>
        <dbReference type="ARBA" id="ARBA00022968"/>
    </source>
</evidence>
<evidence type="ECO:0000256" key="1">
    <source>
        <dbReference type="ARBA" id="ARBA00004389"/>
    </source>
</evidence>
<comment type="similarity">
    <text evidence="3">Belongs to the glycosyltransferase 2 family.</text>
</comment>
<dbReference type="InterPro" id="IPR001173">
    <property type="entry name" value="Glyco_trans_2-like"/>
</dbReference>
<keyword evidence="11" id="KW-0472">Membrane</keyword>
<evidence type="ECO:0000256" key="14">
    <source>
        <dbReference type="SAM" id="MobiDB-lite"/>
    </source>
</evidence>
<keyword evidence="13" id="KW-0802">TPR repeat</keyword>
<evidence type="ECO:0000256" key="12">
    <source>
        <dbReference type="ARBA" id="ARBA00045097"/>
    </source>
</evidence>
<keyword evidence="9" id="KW-0735">Signal-anchor</keyword>
<dbReference type="SUPFAM" id="SSF48452">
    <property type="entry name" value="TPR-like"/>
    <property type="match status" value="1"/>
</dbReference>
<feature type="region of interest" description="Disordered" evidence="14">
    <location>
        <begin position="1"/>
        <end position="21"/>
    </location>
</feature>
<keyword evidence="6 16" id="KW-0808">Transferase</keyword>